<sequence>MRKLSSISILLDHFRERWSVVVLSFVFLILFLYSFCVCVCIFLFLAWSSAVCDGRKNVRMRRGIWCLRDQLSGQGKRASRHNESTPARTKSTSESEKETYSIFRDVACSGRWSDRER</sequence>
<evidence type="ECO:0000313" key="4">
    <source>
        <dbReference type="Proteomes" id="UP000277580"/>
    </source>
</evidence>
<evidence type="ECO:0000313" key="3">
    <source>
        <dbReference type="EMBL" id="RPB14869.1"/>
    </source>
</evidence>
<reference evidence="3 4" key="1">
    <citation type="journal article" date="2018" name="Nat. Ecol. Evol.">
        <title>Pezizomycetes genomes reveal the molecular basis of ectomycorrhizal truffle lifestyle.</title>
        <authorList>
            <person name="Murat C."/>
            <person name="Payen T."/>
            <person name="Noel B."/>
            <person name="Kuo A."/>
            <person name="Morin E."/>
            <person name="Chen J."/>
            <person name="Kohler A."/>
            <person name="Krizsan K."/>
            <person name="Balestrini R."/>
            <person name="Da Silva C."/>
            <person name="Montanini B."/>
            <person name="Hainaut M."/>
            <person name="Levati E."/>
            <person name="Barry K.W."/>
            <person name="Belfiori B."/>
            <person name="Cichocki N."/>
            <person name="Clum A."/>
            <person name="Dockter R.B."/>
            <person name="Fauchery L."/>
            <person name="Guy J."/>
            <person name="Iotti M."/>
            <person name="Le Tacon F."/>
            <person name="Lindquist E.A."/>
            <person name="Lipzen A."/>
            <person name="Malagnac F."/>
            <person name="Mello A."/>
            <person name="Molinier V."/>
            <person name="Miyauchi S."/>
            <person name="Poulain J."/>
            <person name="Riccioni C."/>
            <person name="Rubini A."/>
            <person name="Sitrit Y."/>
            <person name="Splivallo R."/>
            <person name="Traeger S."/>
            <person name="Wang M."/>
            <person name="Zifcakova L."/>
            <person name="Wipf D."/>
            <person name="Zambonelli A."/>
            <person name="Paolocci F."/>
            <person name="Nowrousian M."/>
            <person name="Ottonello S."/>
            <person name="Baldrian P."/>
            <person name="Spatafora J.W."/>
            <person name="Henrissat B."/>
            <person name="Nagy L.G."/>
            <person name="Aury J.M."/>
            <person name="Wincker P."/>
            <person name="Grigoriev I.V."/>
            <person name="Bonfante P."/>
            <person name="Martin F.M."/>
        </authorList>
    </citation>
    <scope>NUCLEOTIDE SEQUENCE [LARGE SCALE GENOMIC DNA]</scope>
    <source>
        <strain evidence="3 4">CCBAS932</strain>
    </source>
</reference>
<dbReference type="InParanoid" id="A0A3N4KZN5"/>
<keyword evidence="4" id="KW-1185">Reference proteome</keyword>
<keyword evidence="2" id="KW-0812">Transmembrane</keyword>
<feature type="region of interest" description="Disordered" evidence="1">
    <location>
        <begin position="71"/>
        <end position="99"/>
    </location>
</feature>
<accession>A0A3N4KZN5</accession>
<protein>
    <submittedName>
        <fullName evidence="3">Uncharacterized protein</fullName>
    </submittedName>
</protein>
<keyword evidence="2" id="KW-0472">Membrane</keyword>
<evidence type="ECO:0000256" key="2">
    <source>
        <dbReference type="SAM" id="Phobius"/>
    </source>
</evidence>
<keyword evidence="2" id="KW-1133">Transmembrane helix</keyword>
<organism evidence="3 4">
    <name type="scientific">Morchella conica CCBAS932</name>
    <dbReference type="NCBI Taxonomy" id="1392247"/>
    <lineage>
        <taxon>Eukaryota</taxon>
        <taxon>Fungi</taxon>
        <taxon>Dikarya</taxon>
        <taxon>Ascomycota</taxon>
        <taxon>Pezizomycotina</taxon>
        <taxon>Pezizomycetes</taxon>
        <taxon>Pezizales</taxon>
        <taxon>Morchellaceae</taxon>
        <taxon>Morchella</taxon>
    </lineage>
</organism>
<dbReference type="Proteomes" id="UP000277580">
    <property type="component" value="Unassembled WGS sequence"/>
</dbReference>
<dbReference type="AlphaFoldDB" id="A0A3N4KZN5"/>
<dbReference type="EMBL" id="ML119116">
    <property type="protein sequence ID" value="RPB14869.1"/>
    <property type="molecule type" value="Genomic_DNA"/>
</dbReference>
<gene>
    <name evidence="3" type="ORF">P167DRAFT_47678</name>
</gene>
<name>A0A3N4KZN5_9PEZI</name>
<feature type="transmembrane region" description="Helical" evidence="2">
    <location>
        <begin position="20"/>
        <end position="47"/>
    </location>
</feature>
<evidence type="ECO:0000256" key="1">
    <source>
        <dbReference type="SAM" id="MobiDB-lite"/>
    </source>
</evidence>
<proteinExistence type="predicted"/>